<accession>A0A1F6C2Q2</accession>
<dbReference type="AlphaFoldDB" id="A0A1F6C2Q2"/>
<evidence type="ECO:0000313" key="3">
    <source>
        <dbReference type="Proteomes" id="UP000176633"/>
    </source>
</evidence>
<keyword evidence="1" id="KW-0812">Transmembrane</keyword>
<organism evidence="2 3">
    <name type="scientific">Candidatus Jorgensenbacteria bacterium RIFCSPLOWO2_12_FULL_42_11</name>
    <dbReference type="NCBI Taxonomy" id="1798473"/>
    <lineage>
        <taxon>Bacteria</taxon>
        <taxon>Candidatus Joergenseniibacteriota</taxon>
    </lineage>
</organism>
<dbReference type="EMBL" id="MFKM01000016">
    <property type="protein sequence ID" value="OGG43358.1"/>
    <property type="molecule type" value="Genomic_DNA"/>
</dbReference>
<dbReference type="STRING" id="1798473.A3G50_02675"/>
<protein>
    <submittedName>
        <fullName evidence="2">Uncharacterized protein</fullName>
    </submittedName>
</protein>
<dbReference type="Proteomes" id="UP000176633">
    <property type="component" value="Unassembled WGS sequence"/>
</dbReference>
<feature type="transmembrane region" description="Helical" evidence="1">
    <location>
        <begin position="20"/>
        <end position="40"/>
    </location>
</feature>
<reference evidence="2 3" key="1">
    <citation type="journal article" date="2016" name="Nat. Commun.">
        <title>Thousands of microbial genomes shed light on interconnected biogeochemical processes in an aquifer system.</title>
        <authorList>
            <person name="Anantharaman K."/>
            <person name="Brown C.T."/>
            <person name="Hug L.A."/>
            <person name="Sharon I."/>
            <person name="Castelle C.J."/>
            <person name="Probst A.J."/>
            <person name="Thomas B.C."/>
            <person name="Singh A."/>
            <person name="Wilkins M.J."/>
            <person name="Karaoz U."/>
            <person name="Brodie E.L."/>
            <person name="Williams K.H."/>
            <person name="Hubbard S.S."/>
            <person name="Banfield J.F."/>
        </authorList>
    </citation>
    <scope>NUCLEOTIDE SEQUENCE [LARGE SCALE GENOMIC DNA]</scope>
</reference>
<proteinExistence type="predicted"/>
<evidence type="ECO:0000313" key="2">
    <source>
        <dbReference type="EMBL" id="OGG43358.1"/>
    </source>
</evidence>
<keyword evidence="1" id="KW-0472">Membrane</keyword>
<comment type="caution">
    <text evidence="2">The sequence shown here is derived from an EMBL/GenBank/DDBJ whole genome shotgun (WGS) entry which is preliminary data.</text>
</comment>
<name>A0A1F6C2Q2_9BACT</name>
<gene>
    <name evidence="2" type="ORF">A3G50_02675</name>
</gene>
<evidence type="ECO:0000256" key="1">
    <source>
        <dbReference type="SAM" id="Phobius"/>
    </source>
</evidence>
<sequence length="142" mass="14825">MPVNNKNARASGQAALPTILLIGGIIMEISIAGILIAFILGNSGWGERLSAQALAAAKAGTEDALLKIAVDKNFSVPGGYSFSVDNRVAEVIVIKDPAGYPSGVHQIISSGKALGRQRKLETILIVDGDTGKVDLKSTREIE</sequence>
<keyword evidence="1" id="KW-1133">Transmembrane helix</keyword>